<comment type="caution">
    <text evidence="1">The sequence shown here is derived from an EMBL/GenBank/DDBJ whole genome shotgun (WGS) entry which is preliminary data.</text>
</comment>
<dbReference type="SUPFAM" id="SSF52047">
    <property type="entry name" value="RNI-like"/>
    <property type="match status" value="1"/>
</dbReference>
<dbReference type="EMBL" id="JAADJZ010000028">
    <property type="protein sequence ID" value="KAF2866410.1"/>
    <property type="molecule type" value="Genomic_DNA"/>
</dbReference>
<reference evidence="1 2" key="1">
    <citation type="submission" date="2020-01" db="EMBL/GenBank/DDBJ databases">
        <authorList>
            <consortium name="DOE Joint Genome Institute"/>
            <person name="Haridas S."/>
            <person name="Albert R."/>
            <person name="Binder M."/>
            <person name="Bloem J."/>
            <person name="Labutti K."/>
            <person name="Salamov A."/>
            <person name="Andreopoulos B."/>
            <person name="Baker S.E."/>
            <person name="Barry K."/>
            <person name="Bills G."/>
            <person name="Bluhm B.H."/>
            <person name="Cannon C."/>
            <person name="Castanera R."/>
            <person name="Culley D.E."/>
            <person name="Daum C."/>
            <person name="Ezra D."/>
            <person name="Gonzalez J.B."/>
            <person name="Henrissat B."/>
            <person name="Kuo A."/>
            <person name="Liang C."/>
            <person name="Lipzen A."/>
            <person name="Lutzoni F."/>
            <person name="Magnuson J."/>
            <person name="Mondo S."/>
            <person name="Nolan M."/>
            <person name="Ohm R."/>
            <person name="Pangilinan J."/>
            <person name="Park H.-J.H."/>
            <person name="Ramirez L."/>
            <person name="Alfaro M."/>
            <person name="Sun H."/>
            <person name="Tritt A."/>
            <person name="Yoshinaga Y."/>
            <person name="Zwiers L.-H.L."/>
            <person name="Turgeon B.G."/>
            <person name="Goodwin S.B."/>
            <person name="Spatafora J.W."/>
            <person name="Crous P.W."/>
            <person name="Grigoriev I.V."/>
        </authorList>
    </citation>
    <scope>NUCLEOTIDE SEQUENCE [LARGE SCALE GENOMIC DNA]</scope>
    <source>
        <strain evidence="1 2">CBS 611.86</strain>
    </source>
</reference>
<evidence type="ECO:0000313" key="2">
    <source>
        <dbReference type="Proteomes" id="UP000481861"/>
    </source>
</evidence>
<name>A0A7C8I6I4_9PLEO</name>
<protein>
    <submittedName>
        <fullName evidence="1">Uncharacterized protein</fullName>
    </submittedName>
</protein>
<keyword evidence="2" id="KW-1185">Reference proteome</keyword>
<dbReference type="PANTHER" id="PTHR42085:SF2">
    <property type="entry name" value="F-BOX DOMAIN-CONTAINING PROTEIN"/>
    <property type="match status" value="1"/>
</dbReference>
<dbReference type="AlphaFoldDB" id="A0A7C8I6I4"/>
<organism evidence="1 2">
    <name type="scientific">Massariosphaeria phaeospora</name>
    <dbReference type="NCBI Taxonomy" id="100035"/>
    <lineage>
        <taxon>Eukaryota</taxon>
        <taxon>Fungi</taxon>
        <taxon>Dikarya</taxon>
        <taxon>Ascomycota</taxon>
        <taxon>Pezizomycotina</taxon>
        <taxon>Dothideomycetes</taxon>
        <taxon>Pleosporomycetidae</taxon>
        <taxon>Pleosporales</taxon>
        <taxon>Pleosporales incertae sedis</taxon>
        <taxon>Massariosphaeria</taxon>
    </lineage>
</organism>
<sequence>MSAPQQLIVVRKPMISYEQRRTNKRLQAKTLPKLRQKARRCGLDTHRLTHKWEIVHILAEHAIYGAEELIYEDTYCETRKSFLDLPGEIRNHIYGLMMQPATYVDSRTSAYYDGKLEVRSDCLVRKKDWSLTAMKKLSWTNRIVRLEARSFFFSQNCFQTNGPIFLNNIGKDIRSSLTSLDLDHYILSSDDYDVIVRLLQDCVGLKKLAFCTRLRFLCELDILEINQSLRLTRDGHSVDFPKGCRLTKASLVFRKLQNLKNLRLRCRYWPRLASEDKIVEYPGFWRDLEQYVQGLIADALPTKPAHVKVEVAYRYESFLYTRGLEH</sequence>
<dbReference type="PANTHER" id="PTHR42085">
    <property type="entry name" value="F-BOX DOMAIN-CONTAINING PROTEIN"/>
    <property type="match status" value="1"/>
</dbReference>
<dbReference type="Proteomes" id="UP000481861">
    <property type="component" value="Unassembled WGS sequence"/>
</dbReference>
<dbReference type="OrthoDB" id="62952at2759"/>
<accession>A0A7C8I6I4</accession>
<gene>
    <name evidence="1" type="ORF">BDV95DRAFT_611866</name>
</gene>
<proteinExistence type="predicted"/>
<dbReference type="InterPro" id="IPR038883">
    <property type="entry name" value="AN11006-like"/>
</dbReference>
<evidence type="ECO:0000313" key="1">
    <source>
        <dbReference type="EMBL" id="KAF2866410.1"/>
    </source>
</evidence>